<dbReference type="Pfam" id="PF01661">
    <property type="entry name" value="Macro"/>
    <property type="match status" value="1"/>
</dbReference>
<dbReference type="AlphaFoldDB" id="A0A6A5VTQ4"/>
<keyword evidence="10" id="KW-1185">Reference proteome</keyword>
<dbReference type="PANTHER" id="PTHR12521">
    <property type="entry name" value="PROTEIN C6ORF130"/>
    <property type="match status" value="1"/>
</dbReference>
<feature type="domain" description="Macro" evidence="8">
    <location>
        <begin position="102"/>
        <end position="236"/>
    </location>
</feature>
<feature type="region of interest" description="Disordered" evidence="7">
    <location>
        <begin position="1"/>
        <end position="83"/>
    </location>
</feature>
<dbReference type="EMBL" id="ML977723">
    <property type="protein sequence ID" value="KAF1993182.1"/>
    <property type="molecule type" value="Genomic_DNA"/>
</dbReference>
<dbReference type="Proteomes" id="UP000799779">
    <property type="component" value="Unassembled WGS sequence"/>
</dbReference>
<name>A0A6A5VTQ4_9PLEO</name>
<dbReference type="GO" id="GO:0140291">
    <property type="term" value="P:peptidyl-glutamate ADP-deribosylation"/>
    <property type="evidence" value="ECO:0007669"/>
    <property type="project" value="TreeGrafter"/>
</dbReference>
<gene>
    <name evidence="9" type="ORF">P154DRAFT_527947</name>
</gene>
<dbReference type="InterPro" id="IPR050892">
    <property type="entry name" value="ADP-ribose_metab_enzymes"/>
</dbReference>
<evidence type="ECO:0000256" key="7">
    <source>
        <dbReference type="SAM" id="MobiDB-lite"/>
    </source>
</evidence>
<evidence type="ECO:0000256" key="3">
    <source>
        <dbReference type="ARBA" id="ARBA00012983"/>
    </source>
</evidence>
<evidence type="ECO:0000256" key="6">
    <source>
        <dbReference type="ARBA" id="ARBA00034427"/>
    </source>
</evidence>
<dbReference type="GO" id="GO:0004721">
    <property type="term" value="F:phosphoprotein phosphatase activity"/>
    <property type="evidence" value="ECO:0007669"/>
    <property type="project" value="UniProtKB-KW"/>
</dbReference>
<feature type="compositionally biased region" description="Low complexity" evidence="7">
    <location>
        <begin position="56"/>
        <end position="76"/>
    </location>
</feature>
<proteinExistence type="inferred from homology"/>
<reference evidence="9" key="1">
    <citation type="journal article" date="2020" name="Stud. Mycol.">
        <title>101 Dothideomycetes genomes: a test case for predicting lifestyles and emergence of pathogens.</title>
        <authorList>
            <person name="Haridas S."/>
            <person name="Albert R."/>
            <person name="Binder M."/>
            <person name="Bloem J."/>
            <person name="Labutti K."/>
            <person name="Salamov A."/>
            <person name="Andreopoulos B."/>
            <person name="Baker S."/>
            <person name="Barry K."/>
            <person name="Bills G."/>
            <person name="Bluhm B."/>
            <person name="Cannon C."/>
            <person name="Castanera R."/>
            <person name="Culley D."/>
            <person name="Daum C."/>
            <person name="Ezra D."/>
            <person name="Gonzalez J."/>
            <person name="Henrissat B."/>
            <person name="Kuo A."/>
            <person name="Liang C."/>
            <person name="Lipzen A."/>
            <person name="Lutzoni F."/>
            <person name="Magnuson J."/>
            <person name="Mondo S."/>
            <person name="Nolan M."/>
            <person name="Ohm R."/>
            <person name="Pangilinan J."/>
            <person name="Park H.-J."/>
            <person name="Ramirez L."/>
            <person name="Alfaro M."/>
            <person name="Sun H."/>
            <person name="Tritt A."/>
            <person name="Yoshinaga Y."/>
            <person name="Zwiers L.-H."/>
            <person name="Turgeon B."/>
            <person name="Goodwin S."/>
            <person name="Spatafora J."/>
            <person name="Crous P."/>
            <person name="Grigoriev I."/>
        </authorList>
    </citation>
    <scope>NUCLEOTIDE SEQUENCE</scope>
    <source>
        <strain evidence="9">CBS 123094</strain>
    </source>
</reference>
<evidence type="ECO:0000313" key="10">
    <source>
        <dbReference type="Proteomes" id="UP000799779"/>
    </source>
</evidence>
<dbReference type="OrthoDB" id="2155246at2759"/>
<keyword evidence="5" id="KW-0904">Protein phosphatase</keyword>
<protein>
    <recommendedName>
        <fullName evidence="4">ADP-ribose 1''-phosphate phosphatase</fullName>
        <ecNumber evidence="3">3.1.3.84</ecNumber>
    </recommendedName>
</protein>
<sequence length="255" mass="27637">MPSSTPPPNPSANTHKRPNATTSPTPTIKRTKTTTPPSDLKPSNMEESPMPPPTPDNMDSAPAPSNESTTAPATTPSPSPTHLTLTYHQGSLFTAPPHTLLIHACNTLGKWGAGIALAFKHIYPSAYKTYYNHCASKPARGTALLIAPSQPPGQGQAQVQDQDPGTHWIGCLFTSAKYGRNKDAEDVILRSTGQAMRDLLRSIAEMEKDGFVVGTVRMCKINSGKFGVEWEATEQVLREIVIEEGWRGEVEVWEP</sequence>
<comment type="catalytic activity">
    <reaction evidence="6">
        <text>ADP-alpha-D-ribose 1''-phosphate + H2O = ADP-D-ribose + phosphate</text>
        <dbReference type="Rhea" id="RHEA:25029"/>
        <dbReference type="ChEBI" id="CHEBI:15377"/>
        <dbReference type="ChEBI" id="CHEBI:43474"/>
        <dbReference type="ChEBI" id="CHEBI:57967"/>
        <dbReference type="ChEBI" id="CHEBI:58753"/>
        <dbReference type="EC" id="3.1.3.84"/>
    </reaction>
</comment>
<comment type="function">
    <text evidence="1">Highly specific phosphatase involved in the metabolism of ADP-ribose 1''-phosphate (Appr1p) which is produced as a consequence of tRNA splicing.</text>
</comment>
<organism evidence="9 10">
    <name type="scientific">Amniculicola lignicola CBS 123094</name>
    <dbReference type="NCBI Taxonomy" id="1392246"/>
    <lineage>
        <taxon>Eukaryota</taxon>
        <taxon>Fungi</taxon>
        <taxon>Dikarya</taxon>
        <taxon>Ascomycota</taxon>
        <taxon>Pezizomycotina</taxon>
        <taxon>Dothideomycetes</taxon>
        <taxon>Pleosporomycetidae</taxon>
        <taxon>Pleosporales</taxon>
        <taxon>Amniculicolaceae</taxon>
        <taxon>Amniculicola</taxon>
    </lineage>
</organism>
<dbReference type="CDD" id="cd02901">
    <property type="entry name" value="Macro_Poa1p-like"/>
    <property type="match status" value="1"/>
</dbReference>
<evidence type="ECO:0000256" key="5">
    <source>
        <dbReference type="ARBA" id="ARBA00022912"/>
    </source>
</evidence>
<feature type="compositionally biased region" description="Pro residues" evidence="7">
    <location>
        <begin position="1"/>
        <end position="10"/>
    </location>
</feature>
<evidence type="ECO:0000256" key="4">
    <source>
        <dbReference type="ARBA" id="ARBA00019744"/>
    </source>
</evidence>
<accession>A0A6A5VTQ4</accession>
<comment type="similarity">
    <text evidence="2">Belongs to the POA1 family.</text>
</comment>
<evidence type="ECO:0000259" key="8">
    <source>
        <dbReference type="Pfam" id="PF01661"/>
    </source>
</evidence>
<dbReference type="InterPro" id="IPR043472">
    <property type="entry name" value="Macro_dom-like"/>
</dbReference>
<dbReference type="EC" id="3.1.3.84" evidence="3"/>
<evidence type="ECO:0000313" key="9">
    <source>
        <dbReference type="EMBL" id="KAF1993182.1"/>
    </source>
</evidence>
<feature type="compositionally biased region" description="Low complexity" evidence="7">
    <location>
        <begin position="21"/>
        <end position="48"/>
    </location>
</feature>
<evidence type="ECO:0000256" key="1">
    <source>
        <dbReference type="ARBA" id="ARBA00002432"/>
    </source>
</evidence>
<dbReference type="InterPro" id="IPR002589">
    <property type="entry name" value="Macro_dom"/>
</dbReference>
<evidence type="ECO:0000256" key="2">
    <source>
        <dbReference type="ARBA" id="ARBA00006575"/>
    </source>
</evidence>
<dbReference type="SUPFAM" id="SSF52949">
    <property type="entry name" value="Macro domain-like"/>
    <property type="match status" value="1"/>
</dbReference>
<keyword evidence="5" id="KW-0378">Hydrolase</keyword>
<dbReference type="Gene3D" id="3.40.220.10">
    <property type="entry name" value="Leucine Aminopeptidase, subunit E, domain 1"/>
    <property type="match status" value="1"/>
</dbReference>
<dbReference type="PANTHER" id="PTHR12521:SF0">
    <property type="entry name" value="ADP-RIBOSE GLYCOHYDROLASE OARD1"/>
    <property type="match status" value="1"/>
</dbReference>